<protein>
    <submittedName>
        <fullName evidence="1">Uncharacterized protein</fullName>
    </submittedName>
</protein>
<reference evidence="2" key="2">
    <citation type="submission" date="2015-08" db="EMBL/GenBank/DDBJ databases">
        <title>Draft Genome Sequence of a Heterotrophic Facultative Anaerobic Bacterium Ardenticatena maritima Strain 110S.</title>
        <authorList>
            <person name="Kawaichi S."/>
            <person name="Yoshida T."/>
            <person name="Sako Y."/>
            <person name="Nakamura R."/>
        </authorList>
    </citation>
    <scope>NUCLEOTIDE SEQUENCE [LARGE SCALE GENOMIC DNA]</scope>
    <source>
        <strain evidence="2">110S</strain>
    </source>
</reference>
<proteinExistence type="predicted"/>
<keyword evidence="2" id="KW-1185">Reference proteome</keyword>
<dbReference type="Proteomes" id="UP000037784">
    <property type="component" value="Unassembled WGS sequence"/>
</dbReference>
<reference evidence="1 2" key="1">
    <citation type="journal article" date="2015" name="Genome Announc.">
        <title>Draft Genome Sequence of a Heterotrophic Facultative Anaerobic Thermophilic Bacterium, Ardenticatena maritima Strain 110ST.</title>
        <authorList>
            <person name="Kawaichi S."/>
            <person name="Yoshida T."/>
            <person name="Sako Y."/>
            <person name="Nakamura R."/>
        </authorList>
    </citation>
    <scope>NUCLEOTIDE SEQUENCE [LARGE SCALE GENOMIC DNA]</scope>
    <source>
        <strain evidence="1 2">110S</strain>
    </source>
</reference>
<comment type="caution">
    <text evidence="1">The sequence shown here is derived from an EMBL/GenBank/DDBJ whole genome shotgun (WGS) entry which is preliminary data.</text>
</comment>
<organism evidence="1 2">
    <name type="scientific">Ardenticatena maritima</name>
    <dbReference type="NCBI Taxonomy" id="872965"/>
    <lineage>
        <taxon>Bacteria</taxon>
        <taxon>Bacillati</taxon>
        <taxon>Chloroflexota</taxon>
        <taxon>Ardenticatenia</taxon>
        <taxon>Ardenticatenales</taxon>
        <taxon>Ardenticatenaceae</taxon>
        <taxon>Ardenticatena</taxon>
    </lineage>
</organism>
<gene>
    <name evidence="1" type="ORF">ARMA_2602</name>
</gene>
<accession>A0A0M8KB79</accession>
<sequence length="44" mass="4950">MSTFVLIAFLKILTIHMHHLLLTFPTTIKNRLPTEEGGGFLSPL</sequence>
<evidence type="ECO:0000313" key="1">
    <source>
        <dbReference type="EMBL" id="GAP64179.1"/>
    </source>
</evidence>
<evidence type="ECO:0000313" key="2">
    <source>
        <dbReference type="Proteomes" id="UP000037784"/>
    </source>
</evidence>
<name>A0A0M8KB79_9CHLR</name>
<dbReference type="AlphaFoldDB" id="A0A0M8KB79"/>
<dbReference type="InParanoid" id="A0A0M8KB79"/>
<dbReference type="EMBL" id="BBZA01000228">
    <property type="protein sequence ID" value="GAP64179.1"/>
    <property type="molecule type" value="Genomic_DNA"/>
</dbReference>